<evidence type="ECO:0000256" key="1">
    <source>
        <dbReference type="ARBA" id="ARBA00004651"/>
    </source>
</evidence>
<keyword evidence="7" id="KW-0997">Cell inner membrane</keyword>
<dbReference type="RefSeq" id="WP_144198249.1">
    <property type="nucleotide sequence ID" value="NZ_CAJPVH010000001.1"/>
</dbReference>
<accession>A0ABY3EME3</accession>
<dbReference type="Gene3D" id="2.30.30.60">
    <property type="match status" value="1"/>
</dbReference>
<organism evidence="10 11">
    <name type="scientific">Cupriavidus campinensis</name>
    <dbReference type="NCBI Taxonomy" id="151783"/>
    <lineage>
        <taxon>Bacteria</taxon>
        <taxon>Pseudomonadati</taxon>
        <taxon>Pseudomonadota</taxon>
        <taxon>Betaproteobacteria</taxon>
        <taxon>Burkholderiales</taxon>
        <taxon>Burkholderiaceae</taxon>
        <taxon>Cupriavidus</taxon>
    </lineage>
</organism>
<evidence type="ECO:0000259" key="9">
    <source>
        <dbReference type="Pfam" id="PF21082"/>
    </source>
</evidence>
<dbReference type="Pfam" id="PF00924">
    <property type="entry name" value="MS_channel_2nd"/>
    <property type="match status" value="1"/>
</dbReference>
<proteinExistence type="inferred from homology"/>
<feature type="domain" description="Mechanosensitive ion channel MscS" evidence="8">
    <location>
        <begin position="364"/>
        <end position="431"/>
    </location>
</feature>
<dbReference type="Gene3D" id="1.10.287.1260">
    <property type="match status" value="1"/>
</dbReference>
<evidence type="ECO:0000256" key="3">
    <source>
        <dbReference type="ARBA" id="ARBA00022475"/>
    </source>
</evidence>
<feature type="transmembrane region" description="Helical" evidence="7">
    <location>
        <begin position="160"/>
        <end position="181"/>
    </location>
</feature>
<evidence type="ECO:0000259" key="8">
    <source>
        <dbReference type="Pfam" id="PF00924"/>
    </source>
</evidence>
<reference evidence="10 11" key="1">
    <citation type="submission" date="2019-05" db="EMBL/GenBank/DDBJ databases">
        <title>Whole genome sequence analysis of Cupriavidus campinensis S14E4C strain.</title>
        <authorList>
            <person name="Abbaszade G."/>
            <person name="Szabo A."/>
            <person name="Toumi M."/>
            <person name="Toth E."/>
        </authorList>
    </citation>
    <scope>NUCLEOTIDE SEQUENCE [LARGE SCALE GENOMIC DNA]</scope>
    <source>
        <strain evidence="10 11">S14E4C</strain>
    </source>
</reference>
<comment type="caution">
    <text evidence="7">Lacks conserved residue(s) required for the propagation of feature annotation.</text>
</comment>
<dbReference type="PANTHER" id="PTHR30221">
    <property type="entry name" value="SMALL-CONDUCTANCE MECHANOSENSITIVE CHANNEL"/>
    <property type="match status" value="1"/>
</dbReference>
<feature type="transmembrane region" description="Helical" evidence="7">
    <location>
        <begin position="351"/>
        <end position="377"/>
    </location>
</feature>
<keyword evidence="7" id="KW-0813">Transport</keyword>
<comment type="similarity">
    <text evidence="2 7">Belongs to the MscS (TC 1.A.23) family.</text>
</comment>
<dbReference type="InterPro" id="IPR010920">
    <property type="entry name" value="LSM_dom_sf"/>
</dbReference>
<dbReference type="PANTHER" id="PTHR30221:SF18">
    <property type="entry name" value="SLL0590 PROTEIN"/>
    <property type="match status" value="1"/>
</dbReference>
<dbReference type="InterPro" id="IPR006685">
    <property type="entry name" value="MscS_channel_2nd"/>
</dbReference>
<dbReference type="InterPro" id="IPR011066">
    <property type="entry name" value="MscS_channel_C_sf"/>
</dbReference>
<dbReference type="InterPro" id="IPR049278">
    <property type="entry name" value="MS_channel_C"/>
</dbReference>
<dbReference type="EMBL" id="VCIZ01000007">
    <property type="protein sequence ID" value="TSP12097.1"/>
    <property type="molecule type" value="Genomic_DNA"/>
</dbReference>
<evidence type="ECO:0000256" key="5">
    <source>
        <dbReference type="ARBA" id="ARBA00022989"/>
    </source>
</evidence>
<dbReference type="Pfam" id="PF21082">
    <property type="entry name" value="MS_channel_3rd"/>
    <property type="match status" value="1"/>
</dbReference>
<keyword evidence="7" id="KW-0407">Ion channel</keyword>
<keyword evidence="7" id="KW-0406">Ion transport</keyword>
<sequence length="572" mass="61133">MAHAWRQVAWFWLATIGLVGIFCGWGHAASAPAAPSSPPAAATAAAQSTPVELRLMNRPVATLRGTLGGAGPATRAERAEATFDSLSESELGLPLSQLSGTLGDVSGVAFRLGDRVLFALVEGDLDPTDGLTMEAAAAQTRARLQAVIDARRAQLYWPNLLRGALFSLGSLALLVGLIWGIGRARSRMRAALQRALDVHLQQRSGSQFDWTGAVYQLVSRIVQILAVGSVIALGFLWLQFALEQFPLTEPLGDRMGAFILGLLRQIGVSIVESIPGLVTVVVILLITRAVQRLVGNIFVAVQKGQITVPGMHPETASATRRLASVLVWALGFTFAYPYIPGSQSDVFKGLSVLIGFMVTLGSANIVNQIMSGMVVIYSRALRRGDMVSIGDTVGTVVGLDALSVKVVNLRNEEVTLPNAVVVGSAIHNFSRHGATRAPDSGEQSAMVSTSVTIGYDTPWRQVHAMLLEAAAHATHVVAAPTPFVLQRGLSDFYVEYELFTAIDNPRNRFFALSALHAAIQDVFNTHGVQIMSPHFIDQPGQSVVVPQARWFEAPGNAGVDPAAHPRRRGTQP</sequence>
<evidence type="ECO:0000313" key="10">
    <source>
        <dbReference type="EMBL" id="TSP12097.1"/>
    </source>
</evidence>
<keyword evidence="11" id="KW-1185">Reference proteome</keyword>
<dbReference type="SUPFAM" id="SSF82689">
    <property type="entry name" value="Mechanosensitive channel protein MscS (YggB), C-terminal domain"/>
    <property type="match status" value="1"/>
</dbReference>
<dbReference type="Gene3D" id="3.30.70.100">
    <property type="match status" value="1"/>
</dbReference>
<keyword evidence="5 7" id="KW-1133">Transmembrane helix</keyword>
<comment type="subcellular location">
    <subcellularLocation>
        <location evidence="7">Cell inner membrane</location>
        <topology evidence="7">Multi-pass membrane protein</topology>
    </subcellularLocation>
    <subcellularLocation>
        <location evidence="1">Cell membrane</location>
        <topology evidence="1">Multi-pass membrane protein</topology>
    </subcellularLocation>
</comment>
<keyword evidence="3" id="KW-1003">Cell membrane</keyword>
<keyword evidence="4 7" id="KW-0812">Transmembrane</keyword>
<keyword evidence="6 7" id="KW-0472">Membrane</keyword>
<comment type="subunit">
    <text evidence="7">Homoheptamer.</text>
</comment>
<comment type="function">
    <text evidence="7">Mechanosensitive channel that participates in the regulation of osmotic pressure changes within the cell, opening in response to stretch forces in the membrane lipid bilayer, without the need for other proteins. Contributes to normal resistance to hypoosmotic shock. Forms an ion channel of 1.0 nanosiemens conductance with a slight preference for anions.</text>
</comment>
<feature type="domain" description="Mechanosensitive ion channel MscS C-terminal" evidence="9">
    <location>
        <begin position="447"/>
        <end position="530"/>
    </location>
</feature>
<feature type="transmembrane region" description="Helical" evidence="7">
    <location>
        <begin position="262"/>
        <end position="286"/>
    </location>
</feature>
<comment type="caution">
    <text evidence="10">The sequence shown here is derived from an EMBL/GenBank/DDBJ whole genome shotgun (WGS) entry which is preliminary data.</text>
</comment>
<dbReference type="Proteomes" id="UP000318943">
    <property type="component" value="Unassembled WGS sequence"/>
</dbReference>
<evidence type="ECO:0000313" key="11">
    <source>
        <dbReference type="Proteomes" id="UP000318943"/>
    </source>
</evidence>
<dbReference type="SUPFAM" id="SSF50182">
    <property type="entry name" value="Sm-like ribonucleoproteins"/>
    <property type="match status" value="1"/>
</dbReference>
<name>A0ABY3EME3_9BURK</name>
<dbReference type="InterPro" id="IPR023408">
    <property type="entry name" value="MscS_beta-dom_sf"/>
</dbReference>
<feature type="transmembrane region" description="Helical" evidence="7">
    <location>
        <begin position="221"/>
        <end position="242"/>
    </location>
</feature>
<evidence type="ECO:0000256" key="7">
    <source>
        <dbReference type="RuleBase" id="RU369025"/>
    </source>
</evidence>
<protein>
    <recommendedName>
        <fullName evidence="7">Small-conductance mechanosensitive channel</fullName>
    </recommendedName>
</protein>
<evidence type="ECO:0000256" key="6">
    <source>
        <dbReference type="ARBA" id="ARBA00023136"/>
    </source>
</evidence>
<evidence type="ECO:0000256" key="4">
    <source>
        <dbReference type="ARBA" id="ARBA00022692"/>
    </source>
</evidence>
<dbReference type="InterPro" id="IPR045275">
    <property type="entry name" value="MscS_archaea/bacteria_type"/>
</dbReference>
<evidence type="ECO:0000256" key="2">
    <source>
        <dbReference type="ARBA" id="ARBA00008017"/>
    </source>
</evidence>
<gene>
    <name evidence="10" type="ORF">FGG12_13840</name>
</gene>
<feature type="transmembrane region" description="Helical" evidence="7">
    <location>
        <begin position="322"/>
        <end position="339"/>
    </location>
</feature>